<accession>A0ABD1WIK9</accession>
<comment type="caution">
    <text evidence="2">The sequence shown here is derived from an EMBL/GenBank/DDBJ whole genome shotgun (WGS) entry which is preliminary data.</text>
</comment>
<feature type="region of interest" description="Disordered" evidence="1">
    <location>
        <begin position="78"/>
        <end position="103"/>
    </location>
</feature>
<dbReference type="EMBL" id="JBFOLJ010000003">
    <property type="protein sequence ID" value="KAL2549396.1"/>
    <property type="molecule type" value="Genomic_DNA"/>
</dbReference>
<evidence type="ECO:0000256" key="1">
    <source>
        <dbReference type="SAM" id="MobiDB-lite"/>
    </source>
</evidence>
<dbReference type="AlphaFoldDB" id="A0ABD1WIK9"/>
<organism evidence="2 3">
    <name type="scientific">Forsythia ovata</name>
    <dbReference type="NCBI Taxonomy" id="205694"/>
    <lineage>
        <taxon>Eukaryota</taxon>
        <taxon>Viridiplantae</taxon>
        <taxon>Streptophyta</taxon>
        <taxon>Embryophyta</taxon>
        <taxon>Tracheophyta</taxon>
        <taxon>Spermatophyta</taxon>
        <taxon>Magnoliopsida</taxon>
        <taxon>eudicotyledons</taxon>
        <taxon>Gunneridae</taxon>
        <taxon>Pentapetalae</taxon>
        <taxon>asterids</taxon>
        <taxon>lamiids</taxon>
        <taxon>Lamiales</taxon>
        <taxon>Oleaceae</taxon>
        <taxon>Forsythieae</taxon>
        <taxon>Forsythia</taxon>
    </lineage>
</organism>
<keyword evidence="3" id="KW-1185">Reference proteome</keyword>
<name>A0ABD1WIK9_9LAMI</name>
<evidence type="ECO:0000313" key="2">
    <source>
        <dbReference type="EMBL" id="KAL2549396.1"/>
    </source>
</evidence>
<protein>
    <submittedName>
        <fullName evidence="2">Uncharacterized protein</fullName>
    </submittedName>
</protein>
<gene>
    <name evidence="2" type="ORF">Fot_10926</name>
</gene>
<reference evidence="3" key="1">
    <citation type="submission" date="2024-07" db="EMBL/GenBank/DDBJ databases">
        <title>Two chromosome-level genome assemblies of Korean endemic species Abeliophyllum distichum and Forsythia ovata (Oleaceae).</title>
        <authorList>
            <person name="Jang H."/>
        </authorList>
    </citation>
    <scope>NUCLEOTIDE SEQUENCE [LARGE SCALE GENOMIC DNA]</scope>
</reference>
<evidence type="ECO:0000313" key="3">
    <source>
        <dbReference type="Proteomes" id="UP001604277"/>
    </source>
</evidence>
<dbReference type="Proteomes" id="UP001604277">
    <property type="component" value="Unassembled WGS sequence"/>
</dbReference>
<proteinExistence type="predicted"/>
<sequence length="119" mass="12783">MRGTNNQPPVGSTNNSVQMVDNSAKNLSDDFAKSIADGLNEVSRLCATKQSPRSKMASSYKKSYATNMKVMRVTAMNTASQHPGSSLKGRVMRPRKAKTTGEAECPSFDLGIVSQSNVP</sequence>